<feature type="region of interest" description="Disordered" evidence="1">
    <location>
        <begin position="83"/>
        <end position="143"/>
    </location>
</feature>
<evidence type="ECO:0000256" key="1">
    <source>
        <dbReference type="SAM" id="MobiDB-lite"/>
    </source>
</evidence>
<proteinExistence type="predicted"/>
<feature type="compositionally biased region" description="Polar residues" evidence="1">
    <location>
        <begin position="807"/>
        <end position="818"/>
    </location>
</feature>
<dbReference type="SMART" id="SM00220">
    <property type="entry name" value="S_TKc"/>
    <property type="match status" value="1"/>
</dbReference>
<reference evidence="5" key="3">
    <citation type="submission" date="2025-04" db="UniProtKB">
        <authorList>
            <consortium name="RefSeq"/>
        </authorList>
    </citation>
    <scope>IDENTIFICATION</scope>
    <source>
        <strain evidence="5">CBS 304.34</strain>
    </source>
</reference>
<dbReference type="GO" id="GO:0044773">
    <property type="term" value="P:mitotic DNA damage checkpoint signaling"/>
    <property type="evidence" value="ECO:0007669"/>
    <property type="project" value="TreeGrafter"/>
</dbReference>
<feature type="compositionally biased region" description="Gly residues" evidence="1">
    <location>
        <begin position="578"/>
        <end position="599"/>
    </location>
</feature>
<evidence type="ECO:0000313" key="3">
    <source>
        <dbReference type="EMBL" id="KAF2813000.1"/>
    </source>
</evidence>
<dbReference type="GO" id="GO:0004674">
    <property type="term" value="F:protein serine/threonine kinase activity"/>
    <property type="evidence" value="ECO:0007669"/>
    <property type="project" value="TreeGrafter"/>
</dbReference>
<dbReference type="AlphaFoldDB" id="A0A6A6YW47"/>
<name>A0A6A6YW47_9PEZI</name>
<dbReference type="PANTHER" id="PTHR44167:SF24">
    <property type="entry name" value="SERINE_THREONINE-PROTEIN KINASE CHK2"/>
    <property type="match status" value="1"/>
</dbReference>
<dbReference type="EMBL" id="MU003696">
    <property type="protein sequence ID" value="KAF2813000.1"/>
    <property type="molecule type" value="Genomic_DNA"/>
</dbReference>
<reference evidence="5" key="2">
    <citation type="submission" date="2020-04" db="EMBL/GenBank/DDBJ databases">
        <authorList>
            <consortium name="NCBI Genome Project"/>
        </authorList>
    </citation>
    <scope>NUCLEOTIDE SEQUENCE</scope>
    <source>
        <strain evidence="5">CBS 304.34</strain>
    </source>
</reference>
<feature type="region of interest" description="Disordered" evidence="1">
    <location>
        <begin position="684"/>
        <end position="739"/>
    </location>
</feature>
<evidence type="ECO:0000313" key="4">
    <source>
        <dbReference type="Proteomes" id="UP000504636"/>
    </source>
</evidence>
<dbReference type="GO" id="GO:0005634">
    <property type="term" value="C:nucleus"/>
    <property type="evidence" value="ECO:0007669"/>
    <property type="project" value="TreeGrafter"/>
</dbReference>
<evidence type="ECO:0000259" key="2">
    <source>
        <dbReference type="PROSITE" id="PS50011"/>
    </source>
</evidence>
<accession>A0A6A6YW47</accession>
<dbReference type="RefSeq" id="XP_033579964.1">
    <property type="nucleotide sequence ID" value="XM_033723425.1"/>
</dbReference>
<dbReference type="InterPro" id="IPR011009">
    <property type="entry name" value="Kinase-like_dom_sf"/>
</dbReference>
<feature type="region of interest" description="Disordered" evidence="1">
    <location>
        <begin position="804"/>
        <end position="872"/>
    </location>
</feature>
<feature type="compositionally biased region" description="Polar residues" evidence="1">
    <location>
        <begin position="633"/>
        <end position="655"/>
    </location>
</feature>
<dbReference type="PROSITE" id="PS50011">
    <property type="entry name" value="PROTEIN_KINASE_DOM"/>
    <property type="match status" value="1"/>
</dbReference>
<sequence length="872" mass="97001">MNQGQGQGQPAQDPEGPKQQGVHYKYGFNAYKAARGITHWNKTQLKVPYRQFKNLTEQEKRGWRRRSTRFIADHPVLAAQPAVQPVAPPVPPPAGPQVPPPAGSQVPPGAPGGPGEDVLNIGPPPQSPQRTPLGVLENTADDLPPGDWKYVKSVGKGSYGEVDLWIYTDEQNNTIQDRMARKRELTRDPNNPHEPSPGVHNITSAALDDPEEPEPKEITVLRETRPWLHRNIPTVRGLFKTQKSLLEPGTARSVVINVWTTYMNFAQYGSLGKLLDDYIESSTKNSPAPVYFPEVFVWSHYQKLDPEYLGWVHADMKPDNVLLDAPKENDTYPGYPVPILADFGITDDDTGPCYGGTWAYAAPEQFLGWADTNIRFSVRQEKDTPPAQQEIQATDRTMVWEIGMIIWSMTRLSDGMYRTNHPGHPDQQYDNPYNATPQAPDMRYWYNIQYWTSVRNDWAGANNNTTETIRPVPDIPRFDQMGEAYENAYNPPDPSEYADTYSARLTKLMMKSLGYDQKQDPRIRPSLWELVVETRRALVDWENKTPARDKQREELDRCLRIRHLPENKYRIGRRVMRGAGGGPGGPGGGGGGENGAGGGPPEPEQLSRDPEEIPESEANDHAQGRVQAAANPQVGNATRASRSPSEPVRSGTNRQNEGEEIPRSETNDHAEEFATWILAQYRAEAAPNQQVENATQASGSPGEPARSDTNRQDEGVGDQPVGDGQPVHKGQAPSLGPPSWIWSDADGGYWHCREFNAITGVYERKVELAHVRRRRQEDLRRQAQEAMRALVTYTNNRLVRQAAEQAPVNSGLPSSSNIGLAPGTGAESSNVRAMGKRKRTAGEAGRGNPEDDPQFDPQASGIPRKRRNLGKQ</sequence>
<gene>
    <name evidence="3 5" type="ORF">BDZ99DRAFT_496096</name>
</gene>
<dbReference type="SUPFAM" id="SSF56112">
    <property type="entry name" value="Protein kinase-like (PK-like)"/>
    <property type="match status" value="1"/>
</dbReference>
<dbReference type="Proteomes" id="UP000504636">
    <property type="component" value="Unplaced"/>
</dbReference>
<feature type="compositionally biased region" description="Basic and acidic residues" evidence="1">
    <location>
        <begin position="656"/>
        <end position="669"/>
    </location>
</feature>
<dbReference type="Gene3D" id="1.10.510.10">
    <property type="entry name" value="Transferase(Phosphotransferase) domain 1"/>
    <property type="match status" value="1"/>
</dbReference>
<dbReference type="InterPro" id="IPR000719">
    <property type="entry name" value="Prot_kinase_dom"/>
</dbReference>
<feature type="domain" description="Protein kinase" evidence="2">
    <location>
        <begin position="148"/>
        <end position="539"/>
    </location>
</feature>
<feature type="region of interest" description="Disordered" evidence="1">
    <location>
        <begin position="1"/>
        <end position="23"/>
    </location>
</feature>
<reference evidence="3 5" key="1">
    <citation type="journal article" date="2020" name="Stud. Mycol.">
        <title>101 Dothideomycetes genomes: a test case for predicting lifestyles and emergence of pathogens.</title>
        <authorList>
            <person name="Haridas S."/>
            <person name="Albert R."/>
            <person name="Binder M."/>
            <person name="Bloem J."/>
            <person name="Labutti K."/>
            <person name="Salamov A."/>
            <person name="Andreopoulos B."/>
            <person name="Baker S."/>
            <person name="Barry K."/>
            <person name="Bills G."/>
            <person name="Bluhm B."/>
            <person name="Cannon C."/>
            <person name="Castanera R."/>
            <person name="Culley D."/>
            <person name="Daum C."/>
            <person name="Ezra D."/>
            <person name="Gonzalez J."/>
            <person name="Henrissat B."/>
            <person name="Kuo A."/>
            <person name="Liang C."/>
            <person name="Lipzen A."/>
            <person name="Lutzoni F."/>
            <person name="Magnuson J."/>
            <person name="Mondo S."/>
            <person name="Nolan M."/>
            <person name="Ohm R."/>
            <person name="Pangilinan J."/>
            <person name="Park H.-J."/>
            <person name="Ramirez L."/>
            <person name="Alfaro M."/>
            <person name="Sun H."/>
            <person name="Tritt A."/>
            <person name="Yoshinaga Y."/>
            <person name="Zwiers L.-H."/>
            <person name="Turgeon B."/>
            <person name="Goodwin S."/>
            <person name="Spatafora J."/>
            <person name="Crous P."/>
            <person name="Grigoriev I."/>
        </authorList>
    </citation>
    <scope>NUCLEOTIDE SEQUENCE</scope>
    <source>
        <strain evidence="3 5">CBS 304.34</strain>
    </source>
</reference>
<feature type="region of interest" description="Disordered" evidence="1">
    <location>
        <begin position="572"/>
        <end position="669"/>
    </location>
</feature>
<feature type="compositionally biased region" description="Basic and acidic residues" evidence="1">
    <location>
        <begin position="705"/>
        <end position="714"/>
    </location>
</feature>
<dbReference type="GO" id="GO:0005524">
    <property type="term" value="F:ATP binding"/>
    <property type="evidence" value="ECO:0007669"/>
    <property type="project" value="InterPro"/>
</dbReference>
<protein>
    <recommendedName>
        <fullName evidence="2">Protein kinase domain-containing protein</fullName>
    </recommendedName>
</protein>
<feature type="compositionally biased region" description="Basic residues" evidence="1">
    <location>
        <begin position="863"/>
        <end position="872"/>
    </location>
</feature>
<organism evidence="3">
    <name type="scientific">Mytilinidion resinicola</name>
    <dbReference type="NCBI Taxonomy" id="574789"/>
    <lineage>
        <taxon>Eukaryota</taxon>
        <taxon>Fungi</taxon>
        <taxon>Dikarya</taxon>
        <taxon>Ascomycota</taxon>
        <taxon>Pezizomycotina</taxon>
        <taxon>Dothideomycetes</taxon>
        <taxon>Pleosporomycetidae</taxon>
        <taxon>Mytilinidiales</taxon>
        <taxon>Mytilinidiaceae</taxon>
        <taxon>Mytilinidion</taxon>
    </lineage>
</organism>
<feature type="region of interest" description="Disordered" evidence="1">
    <location>
        <begin position="186"/>
        <end position="212"/>
    </location>
</feature>
<feature type="compositionally biased region" description="Pro residues" evidence="1">
    <location>
        <begin position="86"/>
        <end position="102"/>
    </location>
</feature>
<keyword evidence="4" id="KW-1185">Reference proteome</keyword>
<feature type="compositionally biased region" description="Polar residues" evidence="1">
    <location>
        <begin position="687"/>
        <end position="699"/>
    </location>
</feature>
<dbReference type="OrthoDB" id="310217at2759"/>
<dbReference type="PANTHER" id="PTHR44167">
    <property type="entry name" value="OVARIAN-SPECIFIC SERINE/THREONINE-PROTEIN KINASE LOK-RELATED"/>
    <property type="match status" value="1"/>
</dbReference>
<evidence type="ECO:0000313" key="5">
    <source>
        <dbReference type="RefSeq" id="XP_033579964.1"/>
    </source>
</evidence>
<dbReference type="GeneID" id="54464318"/>